<dbReference type="STRING" id="887929.HMP0721_2426"/>
<dbReference type="SUPFAM" id="SSF53383">
    <property type="entry name" value="PLP-dependent transferases"/>
    <property type="match status" value="1"/>
</dbReference>
<dbReference type="InterPro" id="IPR015424">
    <property type="entry name" value="PyrdxlP-dep_Trfase"/>
</dbReference>
<proteinExistence type="inferred from homology"/>
<dbReference type="EMBL" id="AEQN01000033">
    <property type="protein sequence ID" value="EFV00609.1"/>
    <property type="molecule type" value="Genomic_DNA"/>
</dbReference>
<sequence>MIYADNAATTRLDEDALDAMMPYLTDEYGNASQPYFFAKPAKKAIAAARETVAACIGAEPEEIFFTSGGTESDNWAVKSVLYSRDSTRNVITSKIEHHAVLNACRSLEELGLPVSYLSVDSYGIVQPETLKNVITNNTALVSVMLANNEIGTIEPVQKLSAISHECGALFHTDAVQAVGHIPIDVKKLGVDMLSASAHKFNGMKGSGFLYIRKGVKIHPYADGGAQEHSQRAGTENIAAIVAMASALKKSCGRIAVSTEKLHELEDVLLQHLSQGGVDYIRNGSDDHLPGNVNISINGADGEMLLHRLDLKGICISTGSACDSVNMRISHVIEAIGVPEAYAKGTIRITFGADNTAEEAVEIADALIGILKG</sequence>
<dbReference type="PANTHER" id="PTHR11601:SF34">
    <property type="entry name" value="CYSTEINE DESULFURASE"/>
    <property type="match status" value="1"/>
</dbReference>
<evidence type="ECO:0000256" key="5">
    <source>
        <dbReference type="ARBA" id="ARBA00022723"/>
    </source>
</evidence>
<comment type="similarity">
    <text evidence="2">Belongs to the class-V pyridoxal-phosphate-dependent aminotransferase family. NifS/IscS subfamily.</text>
</comment>
<dbReference type="InterPro" id="IPR000192">
    <property type="entry name" value="Aminotrans_V_dom"/>
</dbReference>
<dbReference type="RefSeq" id="WP_006599847.1">
    <property type="nucleotide sequence ID" value="NZ_GL622359.1"/>
</dbReference>
<dbReference type="InterPro" id="IPR020578">
    <property type="entry name" value="Aminotrans_V_PyrdxlP_BS"/>
</dbReference>
<evidence type="ECO:0000313" key="12">
    <source>
        <dbReference type="EMBL" id="EFV00609.1"/>
    </source>
</evidence>
<evidence type="ECO:0000256" key="6">
    <source>
        <dbReference type="ARBA" id="ARBA00022898"/>
    </source>
</evidence>
<dbReference type="InterPro" id="IPR015422">
    <property type="entry name" value="PyrdxlP-dep_Trfase_small"/>
</dbReference>
<dbReference type="Gene3D" id="1.10.260.50">
    <property type="match status" value="1"/>
</dbReference>
<keyword evidence="8" id="KW-0411">Iron-sulfur</keyword>
<gene>
    <name evidence="12" type="ORF">HMP0721_2426</name>
</gene>
<name>E6MK90_9FIRM</name>
<dbReference type="Pfam" id="PF00266">
    <property type="entry name" value="Aminotran_5"/>
    <property type="match status" value="1"/>
</dbReference>
<comment type="caution">
    <text evidence="12">The sequence shown here is derived from an EMBL/GenBank/DDBJ whole genome shotgun (WGS) entry which is preliminary data.</text>
</comment>
<dbReference type="GO" id="GO:0051536">
    <property type="term" value="F:iron-sulfur cluster binding"/>
    <property type="evidence" value="ECO:0007669"/>
    <property type="project" value="UniProtKB-KW"/>
</dbReference>
<organism evidence="12 13">
    <name type="scientific">Pseudoramibacter alactolyticus ATCC 23263</name>
    <dbReference type="NCBI Taxonomy" id="887929"/>
    <lineage>
        <taxon>Bacteria</taxon>
        <taxon>Bacillati</taxon>
        <taxon>Bacillota</taxon>
        <taxon>Clostridia</taxon>
        <taxon>Eubacteriales</taxon>
        <taxon>Eubacteriaceae</taxon>
        <taxon>Pseudoramibacter</taxon>
    </lineage>
</organism>
<evidence type="ECO:0000256" key="10">
    <source>
        <dbReference type="RuleBase" id="RU004504"/>
    </source>
</evidence>
<keyword evidence="4 12" id="KW-0808">Transferase</keyword>
<dbReference type="EC" id="2.8.1.7" evidence="3"/>
<accession>E6MK90</accession>
<keyword evidence="5" id="KW-0479">Metal-binding</keyword>
<dbReference type="PANTHER" id="PTHR11601">
    <property type="entry name" value="CYSTEINE DESULFURYLASE FAMILY MEMBER"/>
    <property type="match status" value="1"/>
</dbReference>
<keyword evidence="6" id="KW-0663">Pyridoxal phosphate</keyword>
<keyword evidence="13" id="KW-1185">Reference proteome</keyword>
<dbReference type="GO" id="GO:0008483">
    <property type="term" value="F:transaminase activity"/>
    <property type="evidence" value="ECO:0007669"/>
    <property type="project" value="UniProtKB-KW"/>
</dbReference>
<dbReference type="InterPro" id="IPR016454">
    <property type="entry name" value="Cysteine_dSase"/>
</dbReference>
<dbReference type="Gene3D" id="3.40.640.10">
    <property type="entry name" value="Type I PLP-dependent aspartate aminotransferase-like (Major domain)"/>
    <property type="match status" value="1"/>
</dbReference>
<protein>
    <recommendedName>
        <fullName evidence="3">cysteine desulfurase</fullName>
        <ecNumber evidence="3">2.8.1.7</ecNumber>
    </recommendedName>
</protein>
<dbReference type="AlphaFoldDB" id="E6MK90"/>
<comment type="cofactor">
    <cofactor evidence="1 10">
        <name>pyridoxal 5'-phosphate</name>
        <dbReference type="ChEBI" id="CHEBI:597326"/>
    </cofactor>
</comment>
<dbReference type="PIRSF" id="PIRSF005572">
    <property type="entry name" value="NifS"/>
    <property type="match status" value="1"/>
</dbReference>
<keyword evidence="12" id="KW-0032">Aminotransferase</keyword>
<dbReference type="InterPro" id="IPR015421">
    <property type="entry name" value="PyrdxlP-dep_Trfase_major"/>
</dbReference>
<dbReference type="PROSITE" id="PS00595">
    <property type="entry name" value="AA_TRANSFER_CLASS_5"/>
    <property type="match status" value="1"/>
</dbReference>
<keyword evidence="7" id="KW-0408">Iron</keyword>
<dbReference type="HOGENOM" id="CLU_003433_0_0_9"/>
<dbReference type="FunFam" id="3.40.640.10:FF:000084">
    <property type="entry name" value="IscS-like cysteine desulfurase"/>
    <property type="match status" value="1"/>
</dbReference>
<dbReference type="GO" id="GO:0031071">
    <property type="term" value="F:cysteine desulfurase activity"/>
    <property type="evidence" value="ECO:0007669"/>
    <property type="project" value="UniProtKB-EC"/>
</dbReference>
<reference evidence="12 13" key="1">
    <citation type="submission" date="2010-12" db="EMBL/GenBank/DDBJ databases">
        <authorList>
            <person name="Muzny D."/>
            <person name="Qin X."/>
            <person name="Deng J."/>
            <person name="Jiang H."/>
            <person name="Liu Y."/>
            <person name="Qu J."/>
            <person name="Song X.-Z."/>
            <person name="Zhang L."/>
            <person name="Thornton R."/>
            <person name="Coyle M."/>
            <person name="Francisco L."/>
            <person name="Jackson L."/>
            <person name="Javaid M."/>
            <person name="Korchina V."/>
            <person name="Kovar C."/>
            <person name="Mata R."/>
            <person name="Mathew T."/>
            <person name="Ngo R."/>
            <person name="Nguyen L."/>
            <person name="Nguyen N."/>
            <person name="Okwuonu G."/>
            <person name="Ongeri F."/>
            <person name="Pham C."/>
            <person name="Simmons D."/>
            <person name="Wilczek-Boney K."/>
            <person name="Hale W."/>
            <person name="Jakkamsetti A."/>
            <person name="Pham P."/>
            <person name="Ruth R."/>
            <person name="San Lucas F."/>
            <person name="Warren J."/>
            <person name="Zhang J."/>
            <person name="Zhao Z."/>
            <person name="Zhou C."/>
            <person name="Zhu D."/>
            <person name="Lee S."/>
            <person name="Bess C."/>
            <person name="Blankenburg K."/>
            <person name="Forbes L."/>
            <person name="Fu Q."/>
            <person name="Gubbala S."/>
            <person name="Hirani K."/>
            <person name="Jayaseelan J.C."/>
            <person name="Lara F."/>
            <person name="Munidasa M."/>
            <person name="Palculict T."/>
            <person name="Patil S."/>
            <person name="Pu L.-L."/>
            <person name="Saada N."/>
            <person name="Tang L."/>
            <person name="Weissenberger G."/>
            <person name="Zhu Y."/>
            <person name="Hemphill L."/>
            <person name="Shang Y."/>
            <person name="Youmans B."/>
            <person name="Ayvaz T."/>
            <person name="Ross M."/>
            <person name="Santibanez J."/>
            <person name="Aqrawi P."/>
            <person name="Gross S."/>
            <person name="Joshi V."/>
            <person name="Fowler G."/>
            <person name="Nazareth L."/>
            <person name="Reid J."/>
            <person name="Worley K."/>
            <person name="Petrosino J."/>
            <person name="Highlander S."/>
            <person name="Gibbs R."/>
        </authorList>
    </citation>
    <scope>NUCLEOTIDE SEQUENCE [LARGE SCALE GENOMIC DNA]</scope>
    <source>
        <strain evidence="12 13">ATCC 23263</strain>
    </source>
</reference>
<dbReference type="Gene3D" id="3.90.1150.10">
    <property type="entry name" value="Aspartate Aminotransferase, domain 1"/>
    <property type="match status" value="1"/>
</dbReference>
<evidence type="ECO:0000256" key="2">
    <source>
        <dbReference type="ARBA" id="ARBA00006490"/>
    </source>
</evidence>
<dbReference type="OrthoDB" id="9808002at2"/>
<dbReference type="eggNOG" id="COG1104">
    <property type="taxonomic scope" value="Bacteria"/>
</dbReference>
<comment type="catalytic activity">
    <reaction evidence="9">
        <text>(sulfur carrier)-H + L-cysteine = (sulfur carrier)-SH + L-alanine</text>
        <dbReference type="Rhea" id="RHEA:43892"/>
        <dbReference type="Rhea" id="RHEA-COMP:14737"/>
        <dbReference type="Rhea" id="RHEA-COMP:14739"/>
        <dbReference type="ChEBI" id="CHEBI:29917"/>
        <dbReference type="ChEBI" id="CHEBI:35235"/>
        <dbReference type="ChEBI" id="CHEBI:57972"/>
        <dbReference type="ChEBI" id="CHEBI:64428"/>
        <dbReference type="EC" id="2.8.1.7"/>
    </reaction>
</comment>
<evidence type="ECO:0000256" key="8">
    <source>
        <dbReference type="ARBA" id="ARBA00023014"/>
    </source>
</evidence>
<feature type="domain" description="Aminotransferase class V" evidence="11">
    <location>
        <begin position="2"/>
        <end position="358"/>
    </location>
</feature>
<evidence type="ECO:0000256" key="3">
    <source>
        <dbReference type="ARBA" id="ARBA00012239"/>
    </source>
</evidence>
<evidence type="ECO:0000313" key="13">
    <source>
        <dbReference type="Proteomes" id="UP000004754"/>
    </source>
</evidence>
<evidence type="ECO:0000256" key="9">
    <source>
        <dbReference type="ARBA" id="ARBA00050776"/>
    </source>
</evidence>
<evidence type="ECO:0000259" key="11">
    <source>
        <dbReference type="Pfam" id="PF00266"/>
    </source>
</evidence>
<evidence type="ECO:0000256" key="4">
    <source>
        <dbReference type="ARBA" id="ARBA00022679"/>
    </source>
</evidence>
<evidence type="ECO:0000256" key="1">
    <source>
        <dbReference type="ARBA" id="ARBA00001933"/>
    </source>
</evidence>
<evidence type="ECO:0000256" key="7">
    <source>
        <dbReference type="ARBA" id="ARBA00023004"/>
    </source>
</evidence>
<dbReference type="Proteomes" id="UP000004754">
    <property type="component" value="Unassembled WGS sequence"/>
</dbReference>
<dbReference type="GO" id="GO:0046872">
    <property type="term" value="F:metal ion binding"/>
    <property type="evidence" value="ECO:0007669"/>
    <property type="project" value="UniProtKB-KW"/>
</dbReference>